<dbReference type="Pfam" id="PF02195">
    <property type="entry name" value="ParB_N"/>
    <property type="match status" value="1"/>
</dbReference>
<evidence type="ECO:0000313" key="8">
    <source>
        <dbReference type="Proteomes" id="UP001291687"/>
    </source>
</evidence>
<dbReference type="Pfam" id="PF23552">
    <property type="entry name" value="ParB_C"/>
    <property type="match status" value="1"/>
</dbReference>
<dbReference type="Gene3D" id="1.10.10.2830">
    <property type="match status" value="1"/>
</dbReference>
<dbReference type="SUPFAM" id="SSF109709">
    <property type="entry name" value="KorB DNA-binding domain-like"/>
    <property type="match status" value="1"/>
</dbReference>
<evidence type="ECO:0000256" key="5">
    <source>
        <dbReference type="ARBA" id="ARBA00025472"/>
    </source>
</evidence>
<comment type="function">
    <text evidence="5">Involved in chromosome partition. Localize to both poles of the predivisional cell following completion of DNA replication. Binds to the DNA origin of replication.</text>
</comment>
<dbReference type="SUPFAM" id="SSF110849">
    <property type="entry name" value="ParB/Sulfiredoxin"/>
    <property type="match status" value="1"/>
</dbReference>
<comment type="caution">
    <text evidence="7">The sequence shown here is derived from an EMBL/GenBank/DDBJ whole genome shotgun (WGS) entry which is preliminary data.</text>
</comment>
<feature type="domain" description="ParB-like N-terminal" evidence="6">
    <location>
        <begin position="28"/>
        <end position="118"/>
    </location>
</feature>
<evidence type="ECO:0000256" key="2">
    <source>
        <dbReference type="ARBA" id="ARBA00022372"/>
    </source>
</evidence>
<keyword evidence="8" id="KW-1185">Reference proteome</keyword>
<dbReference type="InterPro" id="IPR050336">
    <property type="entry name" value="Chromosome_partition/occlusion"/>
</dbReference>
<proteinExistence type="inferred from homology"/>
<dbReference type="EMBL" id="JARJFB010000067">
    <property type="protein sequence ID" value="MEA0970986.1"/>
    <property type="molecule type" value="Genomic_DNA"/>
</dbReference>
<evidence type="ECO:0000256" key="4">
    <source>
        <dbReference type="ARBA" id="ARBA00023125"/>
    </source>
</evidence>
<dbReference type="Gene3D" id="3.90.1530.30">
    <property type="match status" value="1"/>
</dbReference>
<dbReference type="InterPro" id="IPR004437">
    <property type="entry name" value="ParB/RepB/Spo0J"/>
</dbReference>
<dbReference type="InterPro" id="IPR003115">
    <property type="entry name" value="ParB_N"/>
</dbReference>
<accession>A0ABU5NCW6</accession>
<dbReference type="PANTHER" id="PTHR33375">
    <property type="entry name" value="CHROMOSOME-PARTITIONING PROTEIN PARB-RELATED"/>
    <property type="match status" value="1"/>
</dbReference>
<dbReference type="SMART" id="SM00470">
    <property type="entry name" value="ParB"/>
    <property type="match status" value="1"/>
</dbReference>
<organism evidence="7 8">
    <name type="scientific">Candidatus Megaera venefica</name>
    <dbReference type="NCBI Taxonomy" id="2055910"/>
    <lineage>
        <taxon>Bacteria</taxon>
        <taxon>Pseudomonadati</taxon>
        <taxon>Pseudomonadota</taxon>
        <taxon>Alphaproteobacteria</taxon>
        <taxon>Rickettsiales</taxon>
        <taxon>Rickettsiaceae</taxon>
        <taxon>Candidatus Megaera</taxon>
    </lineage>
</organism>
<evidence type="ECO:0000256" key="3">
    <source>
        <dbReference type="ARBA" id="ARBA00022829"/>
    </source>
</evidence>
<dbReference type="InterPro" id="IPR057240">
    <property type="entry name" value="ParB_dimer_C"/>
</dbReference>
<keyword evidence="3" id="KW-0159">Chromosome partition</keyword>
<dbReference type="InterPro" id="IPR036086">
    <property type="entry name" value="ParB/Sulfiredoxin_sf"/>
</dbReference>
<dbReference type="InterPro" id="IPR041468">
    <property type="entry name" value="HTH_ParB/Spo0J"/>
</dbReference>
<evidence type="ECO:0000256" key="1">
    <source>
        <dbReference type="ARBA" id="ARBA00006295"/>
    </source>
</evidence>
<dbReference type="PANTHER" id="PTHR33375:SF1">
    <property type="entry name" value="CHROMOSOME-PARTITIONING PROTEIN PARB-RELATED"/>
    <property type="match status" value="1"/>
</dbReference>
<evidence type="ECO:0000259" key="6">
    <source>
        <dbReference type="SMART" id="SM00470"/>
    </source>
</evidence>
<protein>
    <recommendedName>
        <fullName evidence="2">Probable chromosome-partitioning protein ParB</fullName>
    </recommendedName>
</protein>
<dbReference type="Proteomes" id="UP001291687">
    <property type="component" value="Unassembled WGS sequence"/>
</dbReference>
<keyword evidence="4" id="KW-0238">DNA-binding</keyword>
<sequence length="283" mass="31836">MRNRALGRGLSSLLNEEIIPIEIAASSNNIDLDLIEANQDQPRKYFDEEKIKELTDSIISHGLVQPIIVNKSSTGKYKIIAGERRFRACKIAGLRQIPVIIKDLTEKEILEIALIENIQRQELSAIEEAEGFQKLINEYGYSQGELAVVVGKSRSHVANLLRLNQLPESIKFMINNGQLSMGHARCLIGLENAEEIAAKILANDLNVRQVEELVSNRKRKDKTDNSYIKGKDKVVDDDLVMLGQSLSEKFGVKVVVENSWNGGRISFHYSNLEELDLILTRLN</sequence>
<gene>
    <name evidence="7" type="ORF">Megvenef_00956</name>
</gene>
<dbReference type="CDD" id="cd16393">
    <property type="entry name" value="SPO0J_N"/>
    <property type="match status" value="1"/>
</dbReference>
<dbReference type="Pfam" id="PF17762">
    <property type="entry name" value="HTH_ParB"/>
    <property type="match status" value="1"/>
</dbReference>
<reference evidence="7 8" key="1">
    <citation type="submission" date="2023-03" db="EMBL/GenBank/DDBJ databases">
        <title>Host association and intracellularity evolved multiple times independently in the Rickettsiales.</title>
        <authorList>
            <person name="Castelli M."/>
            <person name="Nardi T."/>
            <person name="Gammuto L."/>
            <person name="Bellinzona G."/>
            <person name="Sabaneyeva E."/>
            <person name="Potekhin A."/>
            <person name="Serra V."/>
            <person name="Petroni G."/>
            <person name="Sassera D."/>
        </authorList>
    </citation>
    <scope>NUCLEOTIDE SEQUENCE [LARGE SCALE GENOMIC DNA]</scope>
    <source>
        <strain evidence="7 8">Sr 2-6</strain>
    </source>
</reference>
<comment type="similarity">
    <text evidence="1">Belongs to the ParB family.</text>
</comment>
<name>A0ABU5NCW6_9RICK</name>
<dbReference type="NCBIfam" id="TIGR00180">
    <property type="entry name" value="parB_part"/>
    <property type="match status" value="1"/>
</dbReference>
<evidence type="ECO:0000313" key="7">
    <source>
        <dbReference type="EMBL" id="MEA0970986.1"/>
    </source>
</evidence>